<sequence length="116" mass="12947">MACFITPLITGLLLKLIKKLVKPTIKNDLEILEIMLITGGIILAIEHVWHGEIVPYPPFLTAMQNPSDILVLLREISVVGGSMTIATAVTWFSIISLKEKLKEKILSTRILRVKTK</sequence>
<feature type="transmembrane region" description="Helical" evidence="1">
    <location>
        <begin position="29"/>
        <end position="49"/>
    </location>
</feature>
<dbReference type="EMBL" id="DTBJ01000029">
    <property type="protein sequence ID" value="HGM58743.1"/>
    <property type="molecule type" value="Genomic_DNA"/>
</dbReference>
<protein>
    <submittedName>
        <fullName evidence="2">Uncharacterized protein</fullName>
    </submittedName>
</protein>
<keyword evidence="1" id="KW-0472">Membrane</keyword>
<reference evidence="2" key="1">
    <citation type="journal article" date="2020" name="mSystems">
        <title>Genome- and Community-Level Interaction Insights into Carbon Utilization and Element Cycling Functions of Hydrothermarchaeota in Hydrothermal Sediment.</title>
        <authorList>
            <person name="Zhou Z."/>
            <person name="Liu Y."/>
            <person name="Xu W."/>
            <person name="Pan J."/>
            <person name="Luo Z.H."/>
            <person name="Li M."/>
        </authorList>
    </citation>
    <scope>NUCLEOTIDE SEQUENCE [LARGE SCALE GENOMIC DNA]</scope>
    <source>
        <strain evidence="2">SpSt-642</strain>
    </source>
</reference>
<accession>A0A7C4H9B3</accession>
<keyword evidence="1" id="KW-0812">Transmembrane</keyword>
<organism evidence="2">
    <name type="scientific">Staphylothermus marinus</name>
    <dbReference type="NCBI Taxonomy" id="2280"/>
    <lineage>
        <taxon>Archaea</taxon>
        <taxon>Thermoproteota</taxon>
        <taxon>Thermoprotei</taxon>
        <taxon>Desulfurococcales</taxon>
        <taxon>Desulfurococcaceae</taxon>
        <taxon>Staphylothermus</taxon>
    </lineage>
</organism>
<feature type="transmembrane region" description="Helical" evidence="1">
    <location>
        <begin position="69"/>
        <end position="94"/>
    </location>
</feature>
<keyword evidence="1" id="KW-1133">Transmembrane helix</keyword>
<gene>
    <name evidence="2" type="ORF">ENU14_04060</name>
</gene>
<proteinExistence type="predicted"/>
<dbReference type="AlphaFoldDB" id="A0A7C4H9B3"/>
<evidence type="ECO:0000313" key="2">
    <source>
        <dbReference type="EMBL" id="HGM58743.1"/>
    </source>
</evidence>
<evidence type="ECO:0000256" key="1">
    <source>
        <dbReference type="SAM" id="Phobius"/>
    </source>
</evidence>
<comment type="caution">
    <text evidence="2">The sequence shown here is derived from an EMBL/GenBank/DDBJ whole genome shotgun (WGS) entry which is preliminary data.</text>
</comment>
<name>A0A7C4H9B3_STAMA</name>